<keyword evidence="2 6" id="KW-0812">Transmembrane</keyword>
<evidence type="ECO:0000256" key="6">
    <source>
        <dbReference type="SAM" id="Phobius"/>
    </source>
</evidence>
<gene>
    <name evidence="8" type="ORF">EJ04DRAFT_506292</name>
</gene>
<dbReference type="Pfam" id="PF20684">
    <property type="entry name" value="Fung_rhodopsin"/>
    <property type="match status" value="1"/>
</dbReference>
<feature type="transmembrane region" description="Helical" evidence="6">
    <location>
        <begin position="59"/>
        <end position="84"/>
    </location>
</feature>
<protein>
    <recommendedName>
        <fullName evidence="7">Rhodopsin domain-containing protein</fullName>
    </recommendedName>
</protein>
<feature type="transmembrane region" description="Helical" evidence="6">
    <location>
        <begin position="136"/>
        <end position="159"/>
    </location>
</feature>
<evidence type="ECO:0000256" key="5">
    <source>
        <dbReference type="ARBA" id="ARBA00038359"/>
    </source>
</evidence>
<reference evidence="8" key="1">
    <citation type="journal article" date="2020" name="Stud. Mycol.">
        <title>101 Dothideomycetes genomes: a test case for predicting lifestyles and emergence of pathogens.</title>
        <authorList>
            <person name="Haridas S."/>
            <person name="Albert R."/>
            <person name="Binder M."/>
            <person name="Bloem J."/>
            <person name="Labutti K."/>
            <person name="Salamov A."/>
            <person name="Andreopoulos B."/>
            <person name="Baker S."/>
            <person name="Barry K."/>
            <person name="Bills G."/>
            <person name="Bluhm B."/>
            <person name="Cannon C."/>
            <person name="Castanera R."/>
            <person name="Culley D."/>
            <person name="Daum C."/>
            <person name="Ezra D."/>
            <person name="Gonzalez J."/>
            <person name="Henrissat B."/>
            <person name="Kuo A."/>
            <person name="Liang C."/>
            <person name="Lipzen A."/>
            <person name="Lutzoni F."/>
            <person name="Magnuson J."/>
            <person name="Mondo S."/>
            <person name="Nolan M."/>
            <person name="Ohm R."/>
            <person name="Pangilinan J."/>
            <person name="Park H.-J."/>
            <person name="Ramirez L."/>
            <person name="Alfaro M."/>
            <person name="Sun H."/>
            <person name="Tritt A."/>
            <person name="Yoshinaga Y."/>
            <person name="Zwiers L.-H."/>
            <person name="Turgeon B."/>
            <person name="Goodwin S."/>
            <person name="Spatafora J."/>
            <person name="Crous P."/>
            <person name="Grigoriev I."/>
        </authorList>
    </citation>
    <scope>NUCLEOTIDE SEQUENCE</scope>
    <source>
        <strain evidence="8">CBS 125425</strain>
    </source>
</reference>
<keyword evidence="9" id="KW-1185">Reference proteome</keyword>
<evidence type="ECO:0000313" key="8">
    <source>
        <dbReference type="EMBL" id="KAF2727078.1"/>
    </source>
</evidence>
<comment type="similarity">
    <text evidence="5">Belongs to the SAT4 family.</text>
</comment>
<dbReference type="PANTHER" id="PTHR33048">
    <property type="entry name" value="PTH11-LIKE INTEGRAL MEMBRANE PROTEIN (AFU_ORTHOLOGUE AFUA_5G11245)"/>
    <property type="match status" value="1"/>
</dbReference>
<dbReference type="InterPro" id="IPR049326">
    <property type="entry name" value="Rhodopsin_dom_fungi"/>
</dbReference>
<dbReference type="Proteomes" id="UP000799444">
    <property type="component" value="Unassembled WGS sequence"/>
</dbReference>
<dbReference type="GO" id="GO:0016020">
    <property type="term" value="C:membrane"/>
    <property type="evidence" value="ECO:0007669"/>
    <property type="project" value="UniProtKB-SubCell"/>
</dbReference>
<feature type="transmembrane region" description="Helical" evidence="6">
    <location>
        <begin position="20"/>
        <end position="38"/>
    </location>
</feature>
<evidence type="ECO:0000256" key="3">
    <source>
        <dbReference type="ARBA" id="ARBA00022989"/>
    </source>
</evidence>
<comment type="subcellular location">
    <subcellularLocation>
        <location evidence="1">Membrane</location>
        <topology evidence="1">Multi-pass membrane protein</topology>
    </subcellularLocation>
</comment>
<evidence type="ECO:0000256" key="1">
    <source>
        <dbReference type="ARBA" id="ARBA00004141"/>
    </source>
</evidence>
<name>A0A9P4UVR7_9PLEO</name>
<comment type="caution">
    <text evidence="8">The sequence shown here is derived from an EMBL/GenBank/DDBJ whole genome shotgun (WGS) entry which is preliminary data.</text>
</comment>
<feature type="transmembrane region" description="Helical" evidence="6">
    <location>
        <begin position="104"/>
        <end position="124"/>
    </location>
</feature>
<evidence type="ECO:0000256" key="4">
    <source>
        <dbReference type="ARBA" id="ARBA00023136"/>
    </source>
</evidence>
<dbReference type="PANTHER" id="PTHR33048:SF47">
    <property type="entry name" value="INTEGRAL MEMBRANE PROTEIN-RELATED"/>
    <property type="match status" value="1"/>
</dbReference>
<evidence type="ECO:0000256" key="2">
    <source>
        <dbReference type="ARBA" id="ARBA00022692"/>
    </source>
</evidence>
<sequence>MTGHGSPEDGKQPDQYASLINTPLMGVAISLPIIATFATGLRFYARRNKGDGKYRLDDWFILITLVFCWAHSINTIIGACIGGIDRIVVSPQEYSNIALRMLWVSSFFLVTALYTVKVSILMFYHHLFSIKRPFRIAVFIMLGIITSWWISSVVCIFAASDPISANWKNAAGARHRFDYNNWYVSYSGLSVLFDVVILCFPIPMVKALHVDFKKKIYILGIFWLGAFVCIAAIIRFETLYRSIYHLGALGQNRYSTLTEAYIWAAVEPNVAVIAACLPTYGPLFAENGVLTPVVRSIKGAFSMSRGTARGSRTAAGAKAVEGSGGSSGYYELDKTLTSNKSSGDIFQERTGLTIELRKDITVDVEAQKTPLTAEMDRYGVQRGGRSGVPPAYFPR</sequence>
<dbReference type="InterPro" id="IPR052337">
    <property type="entry name" value="SAT4-like"/>
</dbReference>
<dbReference type="OrthoDB" id="5398388at2759"/>
<feature type="domain" description="Rhodopsin" evidence="7">
    <location>
        <begin position="41"/>
        <end position="285"/>
    </location>
</feature>
<proteinExistence type="inferred from homology"/>
<organism evidence="8 9">
    <name type="scientific">Polyplosphaeria fusca</name>
    <dbReference type="NCBI Taxonomy" id="682080"/>
    <lineage>
        <taxon>Eukaryota</taxon>
        <taxon>Fungi</taxon>
        <taxon>Dikarya</taxon>
        <taxon>Ascomycota</taxon>
        <taxon>Pezizomycotina</taxon>
        <taxon>Dothideomycetes</taxon>
        <taxon>Pleosporomycetidae</taxon>
        <taxon>Pleosporales</taxon>
        <taxon>Tetraplosphaeriaceae</taxon>
        <taxon>Polyplosphaeria</taxon>
    </lineage>
</organism>
<keyword evidence="4 6" id="KW-0472">Membrane</keyword>
<evidence type="ECO:0000313" key="9">
    <source>
        <dbReference type="Proteomes" id="UP000799444"/>
    </source>
</evidence>
<dbReference type="EMBL" id="ML996357">
    <property type="protein sequence ID" value="KAF2727078.1"/>
    <property type="molecule type" value="Genomic_DNA"/>
</dbReference>
<accession>A0A9P4UVR7</accession>
<evidence type="ECO:0000259" key="7">
    <source>
        <dbReference type="Pfam" id="PF20684"/>
    </source>
</evidence>
<feature type="transmembrane region" description="Helical" evidence="6">
    <location>
        <begin position="216"/>
        <end position="236"/>
    </location>
</feature>
<feature type="transmembrane region" description="Helical" evidence="6">
    <location>
        <begin position="183"/>
        <end position="204"/>
    </location>
</feature>
<keyword evidence="3 6" id="KW-1133">Transmembrane helix</keyword>
<dbReference type="AlphaFoldDB" id="A0A9P4UVR7"/>